<evidence type="ECO:0000313" key="2">
    <source>
        <dbReference type="Proteomes" id="UP000246058"/>
    </source>
</evidence>
<dbReference type="AlphaFoldDB" id="A0A2U8VQF8"/>
<name>A0A2U8VQF8_9HYPH</name>
<dbReference type="Gene3D" id="3.40.50.300">
    <property type="entry name" value="P-loop containing nucleotide triphosphate hydrolases"/>
    <property type="match status" value="1"/>
</dbReference>
<protein>
    <submittedName>
        <fullName evidence="1">Damage-inducible mutagenesis protein</fullName>
    </submittedName>
</protein>
<proteinExistence type="predicted"/>
<gene>
    <name evidence="1" type="ORF">DK427_09010</name>
</gene>
<dbReference type="RefSeq" id="WP_109950977.1">
    <property type="nucleotide sequence ID" value="NZ_CP029551.1"/>
</dbReference>
<dbReference type="InterPro" id="IPR027417">
    <property type="entry name" value="P-loop_NTPase"/>
</dbReference>
<dbReference type="PIRSF" id="PIRSF034285">
    <property type="entry name" value="UCP034285"/>
    <property type="match status" value="1"/>
</dbReference>
<dbReference type="Proteomes" id="UP000246058">
    <property type="component" value="Chromosome"/>
</dbReference>
<evidence type="ECO:0000313" key="1">
    <source>
        <dbReference type="EMBL" id="AWN35865.1"/>
    </source>
</evidence>
<sequence length="258" mass="26763">MTSSDPRSVLGTLRTRIASLERGSGSAPAQASYLPFGLSAIDSLLPGRGLQLGALHEVAPAQAAISHAAACTLFAAGILARTRGPILWCLAARDLFAPALARVGLHPDRIIYVETYREAELLPLVEEGARFRGLAGVVGEVARTGLTASRRLQLCAEESGVTVLLVRRAPVASDGGGTTASAATSRWSVEAVSASRSAAGFGRGRWRVGLQRCRGAALGAEPASWLVEACDEAGRLALPADLAERSYPQARQGRAAAG</sequence>
<reference evidence="1 2" key="1">
    <citation type="submission" date="2018-05" db="EMBL/GenBank/DDBJ databases">
        <title>Complete Genome Sequence of Methylobacterium sp. 17Sr1-43.</title>
        <authorList>
            <person name="Srinivasan S."/>
        </authorList>
    </citation>
    <scope>NUCLEOTIDE SEQUENCE [LARGE SCALE GENOMIC DNA]</scope>
    <source>
        <strain evidence="1 2">17Sr1-43</strain>
    </source>
</reference>
<dbReference type="InterPro" id="IPR017026">
    <property type="entry name" value="ImuA"/>
</dbReference>
<dbReference type="KEGG" id="meti:DK427_09010"/>
<accession>A0A2U8VQF8</accession>
<organism evidence="1 2">
    <name type="scientific">Methylobacterium radiodurans</name>
    <dbReference type="NCBI Taxonomy" id="2202828"/>
    <lineage>
        <taxon>Bacteria</taxon>
        <taxon>Pseudomonadati</taxon>
        <taxon>Pseudomonadota</taxon>
        <taxon>Alphaproteobacteria</taxon>
        <taxon>Hyphomicrobiales</taxon>
        <taxon>Methylobacteriaceae</taxon>
        <taxon>Methylobacterium</taxon>
    </lineage>
</organism>
<dbReference type="EMBL" id="CP029551">
    <property type="protein sequence ID" value="AWN35865.1"/>
    <property type="molecule type" value="Genomic_DNA"/>
</dbReference>
<keyword evidence="2" id="KW-1185">Reference proteome</keyword>
<dbReference type="SUPFAM" id="SSF52540">
    <property type="entry name" value="P-loop containing nucleoside triphosphate hydrolases"/>
    <property type="match status" value="1"/>
</dbReference>
<dbReference type="OrthoDB" id="7202530at2"/>